<dbReference type="RefSeq" id="WP_160761310.1">
    <property type="nucleotide sequence ID" value="NZ_BAAADZ010000010.1"/>
</dbReference>
<comment type="caution">
    <text evidence="4">The sequence shown here is derived from an EMBL/GenBank/DDBJ whole genome shotgun (WGS) entry which is preliminary data.</text>
</comment>
<feature type="chain" id="PRO_5026280557" description="Lipoprotein" evidence="2">
    <location>
        <begin position="16"/>
        <end position="184"/>
    </location>
</feature>
<dbReference type="EMBL" id="WTYB01000002">
    <property type="protein sequence ID" value="MXP39255.1"/>
    <property type="molecule type" value="Genomic_DNA"/>
</dbReference>
<keyword evidence="6" id="KW-1185">Reference proteome</keyword>
<evidence type="ECO:0000313" key="5">
    <source>
        <dbReference type="Proteomes" id="UP000430021"/>
    </source>
</evidence>
<dbReference type="OrthoDB" id="7629232at2"/>
<protein>
    <recommendedName>
        <fullName evidence="7">Lipoprotein</fullName>
    </recommendedName>
</protein>
<accession>A0A6I4UPM4</accession>
<name>A0A6I4UPM4_9SPHN</name>
<dbReference type="AlphaFoldDB" id="A0A6I4UPM4"/>
<evidence type="ECO:0000313" key="4">
    <source>
        <dbReference type="EMBL" id="MXP39255.1"/>
    </source>
</evidence>
<sequence>MKAALPALVSILALAACVPSTKAPPPSTPTPAQRPAPARPAPAPVIQAPPSTNWIDAPLTPGSWVYQDFGPGNGKRSLFSNPENTFYFSVSCATGPDGVQVQFSRTGTPSKRYLAMTIRTETAQRTLTGERFGAQMIIAGVPATDPLLDAMALSKGRFAVEVEGEAPLYVPSHAEVSRVIEDCR</sequence>
<evidence type="ECO:0008006" key="7">
    <source>
        <dbReference type="Google" id="ProtNLM"/>
    </source>
</evidence>
<evidence type="ECO:0000256" key="2">
    <source>
        <dbReference type="SAM" id="SignalP"/>
    </source>
</evidence>
<feature type="region of interest" description="Disordered" evidence="1">
    <location>
        <begin position="20"/>
        <end position="47"/>
    </location>
</feature>
<keyword evidence="2" id="KW-0732">Signal</keyword>
<dbReference type="Proteomes" id="UP000548685">
    <property type="component" value="Unassembled WGS sequence"/>
</dbReference>
<feature type="signal peptide" evidence="2">
    <location>
        <begin position="1"/>
        <end position="15"/>
    </location>
</feature>
<feature type="compositionally biased region" description="Pro residues" evidence="1">
    <location>
        <begin position="22"/>
        <end position="43"/>
    </location>
</feature>
<dbReference type="EMBL" id="JACICE010000002">
    <property type="protein sequence ID" value="MBB3775646.1"/>
    <property type="molecule type" value="Genomic_DNA"/>
</dbReference>
<reference evidence="3 6" key="2">
    <citation type="submission" date="2020-08" db="EMBL/GenBank/DDBJ databases">
        <title>Genomic Encyclopedia of Type Strains, Phase IV (KMG-IV): sequencing the most valuable type-strain genomes for metagenomic binning, comparative biology and taxonomic classification.</title>
        <authorList>
            <person name="Goeker M."/>
        </authorList>
    </citation>
    <scope>NUCLEOTIDE SEQUENCE [LARGE SCALE GENOMIC DNA]</scope>
    <source>
        <strain evidence="3 6">DSM 8510</strain>
    </source>
</reference>
<evidence type="ECO:0000256" key="1">
    <source>
        <dbReference type="SAM" id="MobiDB-lite"/>
    </source>
</evidence>
<organism evidence="4 5">
    <name type="scientific">Erythrobacter ramosus</name>
    <dbReference type="NCBI Taxonomy" id="35811"/>
    <lineage>
        <taxon>Bacteria</taxon>
        <taxon>Pseudomonadati</taxon>
        <taxon>Pseudomonadota</taxon>
        <taxon>Alphaproteobacteria</taxon>
        <taxon>Sphingomonadales</taxon>
        <taxon>Erythrobacteraceae</taxon>
        <taxon>Erythrobacter/Porphyrobacter group</taxon>
        <taxon>Erythrobacter</taxon>
    </lineage>
</organism>
<dbReference type="PROSITE" id="PS51257">
    <property type="entry name" value="PROKAR_LIPOPROTEIN"/>
    <property type="match status" value="1"/>
</dbReference>
<reference evidence="4 5" key="1">
    <citation type="submission" date="2019-12" db="EMBL/GenBank/DDBJ databases">
        <title>Genomic-based taxomic classification of the family Erythrobacteraceae.</title>
        <authorList>
            <person name="Xu L."/>
        </authorList>
    </citation>
    <scope>NUCLEOTIDE SEQUENCE [LARGE SCALE GENOMIC DNA]</scope>
    <source>
        <strain evidence="4 5">JCM 10282</strain>
    </source>
</reference>
<evidence type="ECO:0000313" key="6">
    <source>
        <dbReference type="Proteomes" id="UP000548685"/>
    </source>
</evidence>
<gene>
    <name evidence="3" type="ORF">FHS52_001615</name>
    <name evidence="4" type="ORF">GRI59_11625</name>
</gene>
<proteinExistence type="predicted"/>
<evidence type="ECO:0000313" key="3">
    <source>
        <dbReference type="EMBL" id="MBB3775646.1"/>
    </source>
</evidence>
<dbReference type="Proteomes" id="UP000430021">
    <property type="component" value="Unassembled WGS sequence"/>
</dbReference>